<protein>
    <submittedName>
        <fullName evidence="1">Uncharacterized protein</fullName>
    </submittedName>
</protein>
<organism evidence="1 2">
    <name type="scientific">Vitis vinifera</name>
    <name type="common">Grape</name>
    <dbReference type="NCBI Taxonomy" id="29760"/>
    <lineage>
        <taxon>Eukaryota</taxon>
        <taxon>Viridiplantae</taxon>
        <taxon>Streptophyta</taxon>
        <taxon>Embryophyta</taxon>
        <taxon>Tracheophyta</taxon>
        <taxon>Spermatophyta</taxon>
        <taxon>Magnoliopsida</taxon>
        <taxon>eudicotyledons</taxon>
        <taxon>Gunneridae</taxon>
        <taxon>Pentapetalae</taxon>
        <taxon>rosids</taxon>
        <taxon>Vitales</taxon>
        <taxon>Vitaceae</taxon>
        <taxon>Viteae</taxon>
        <taxon>Vitis</taxon>
    </lineage>
</organism>
<comment type="caution">
    <text evidence="1">The sequence shown here is derived from an EMBL/GenBank/DDBJ whole genome shotgun (WGS) entry which is preliminary data.</text>
</comment>
<name>A0A438BU33_VITVI</name>
<evidence type="ECO:0000313" key="2">
    <source>
        <dbReference type="Proteomes" id="UP000288805"/>
    </source>
</evidence>
<evidence type="ECO:0000313" key="1">
    <source>
        <dbReference type="EMBL" id="RVW14484.1"/>
    </source>
</evidence>
<dbReference type="AlphaFoldDB" id="A0A438BU33"/>
<dbReference type="Proteomes" id="UP000288805">
    <property type="component" value="Unassembled WGS sequence"/>
</dbReference>
<proteinExistence type="predicted"/>
<gene>
    <name evidence="1" type="ORF">CK203_077265</name>
</gene>
<sequence>MMNNSTIINAKREFTITFSTAFSASNLFLHWHHAQKRSRNGQFHLIGFLFYDLGLSLVGQPLQTRADRLLPILLLQDGTPSEPRKSASMRLHPERENPKIWSNTPARVNGSSRHCSADTSRRKMRCYILTWMNTEMIDNKGRQKRNHGSQRESLQTSIFQYLL</sequence>
<accession>A0A438BU33</accession>
<dbReference type="EMBL" id="QGNW01002617">
    <property type="protein sequence ID" value="RVW14484.1"/>
    <property type="molecule type" value="Genomic_DNA"/>
</dbReference>
<reference evidence="1 2" key="1">
    <citation type="journal article" date="2018" name="PLoS Genet.">
        <title>Population sequencing reveals clonal diversity and ancestral inbreeding in the grapevine cultivar Chardonnay.</title>
        <authorList>
            <person name="Roach M.J."/>
            <person name="Johnson D.L."/>
            <person name="Bohlmann J."/>
            <person name="van Vuuren H.J."/>
            <person name="Jones S.J."/>
            <person name="Pretorius I.S."/>
            <person name="Schmidt S.A."/>
            <person name="Borneman A.R."/>
        </authorList>
    </citation>
    <scope>NUCLEOTIDE SEQUENCE [LARGE SCALE GENOMIC DNA]</scope>
    <source>
        <strain evidence="2">cv. Chardonnay</strain>
        <tissue evidence="1">Leaf</tissue>
    </source>
</reference>